<dbReference type="RefSeq" id="WP_176619282.1">
    <property type="nucleotide sequence ID" value="NZ_WYET01000001.1"/>
</dbReference>
<protein>
    <recommendedName>
        <fullName evidence="3">PepSY domain-containing protein</fullName>
    </recommendedName>
</protein>
<dbReference type="AlphaFoldDB" id="A0A850NBR3"/>
<evidence type="ECO:0000313" key="2">
    <source>
        <dbReference type="Proteomes" id="UP000558089"/>
    </source>
</evidence>
<dbReference type="Proteomes" id="UP000558089">
    <property type="component" value="Unassembled WGS sequence"/>
</dbReference>
<sequence>MKFKYLLFVIVGTVQITSAQNKYEQESRIDKADFPNSAYLLIEDYLKDAKRVRFYQETDSTKKSFETKFKKGRLHYSVEFDEEGTLEDVEFKIKERDIPNDTWNTIQSYLDENHYKHRVKKIQQQYPLREEKSVEKTLHNAFQNLILPDVNYELVFSAKESGGFQEYEALFDSEGQLIRLRKSLPPSYDHVLY</sequence>
<comment type="caution">
    <text evidence="1">The sequence shown here is derived from an EMBL/GenBank/DDBJ whole genome shotgun (WGS) entry which is preliminary data.</text>
</comment>
<gene>
    <name evidence="1" type="ORF">GUA46_03315</name>
</gene>
<keyword evidence="2" id="KW-1185">Reference proteome</keyword>
<dbReference type="EMBL" id="WYET01000001">
    <property type="protein sequence ID" value="NVN17359.1"/>
    <property type="molecule type" value="Genomic_DNA"/>
</dbReference>
<evidence type="ECO:0008006" key="3">
    <source>
        <dbReference type="Google" id="ProtNLM"/>
    </source>
</evidence>
<evidence type="ECO:0000313" key="1">
    <source>
        <dbReference type="EMBL" id="NVN17359.1"/>
    </source>
</evidence>
<organism evidence="1 2">
    <name type="scientific">Flagellimonas chongwuensis</name>
    <dbReference type="NCBI Taxonomy" id="2697365"/>
    <lineage>
        <taxon>Bacteria</taxon>
        <taxon>Pseudomonadati</taxon>
        <taxon>Bacteroidota</taxon>
        <taxon>Flavobacteriia</taxon>
        <taxon>Flavobacteriales</taxon>
        <taxon>Flavobacteriaceae</taxon>
        <taxon>Flagellimonas</taxon>
    </lineage>
</organism>
<reference evidence="1 2" key="1">
    <citation type="submission" date="2020-01" db="EMBL/GenBank/DDBJ databases">
        <title>Draft Genome Analysis of Muricauda sp. HICW Isolated from coastal seawater of PR China.</title>
        <authorList>
            <person name="Chen M.-X."/>
        </authorList>
    </citation>
    <scope>NUCLEOTIDE SEQUENCE [LARGE SCALE GENOMIC DNA]</scope>
    <source>
        <strain evidence="1 2">HICW</strain>
    </source>
</reference>
<accession>A0A850NBR3</accession>
<proteinExistence type="predicted"/>
<name>A0A850NBR3_9FLAO</name>
<dbReference type="Gene3D" id="3.40.1420.30">
    <property type="match status" value="1"/>
</dbReference>
<dbReference type="SUPFAM" id="SSF160574">
    <property type="entry name" value="BT0923-like"/>
    <property type="match status" value="1"/>
</dbReference>